<gene>
    <name evidence="5" type="ORF">BW897_24575</name>
</gene>
<name>A0A1S9TJ73_BACCE</name>
<dbReference type="InterPro" id="IPR020845">
    <property type="entry name" value="AMP-binding_CS"/>
</dbReference>
<comment type="caution">
    <text evidence="5">The sequence shown here is derived from an EMBL/GenBank/DDBJ whole genome shotgun (WGS) entry which is preliminary data.</text>
</comment>
<evidence type="ECO:0000259" key="3">
    <source>
        <dbReference type="Pfam" id="PF00501"/>
    </source>
</evidence>
<dbReference type="Gene3D" id="3.40.50.12780">
    <property type="entry name" value="N-terminal domain of ligase-like"/>
    <property type="match status" value="1"/>
</dbReference>
<sequence>MHIDFLLERFELNKEYEAIIWEDKIYTYEWLLNQTKIYTGELNEHRKMEYKIVSLEADYSPYSIAMFLALIELGCTVVPILNSLVDSKKKEYYEIVELENVIKVESGNFEIINMQRDYIQNELLLQLKKLKHPGLVLFSSGTTGHSKAIVHDFTLLQKKYSVARSAKRVIPFMLFDHIGGVNTLFQILSSLGCLVIIDDRTPNRVCNMIEKHQVQALPASPTFINLLILSEVYKKYKLNSLQTISYGSEVMPETTLNKINEIFPHIKIIQMYGLSELGVLYSQSKSNDSLWIKLSDGNIESRVVDGMLQVKSMSTMIGYINAPSPFTIDGWLMTGDMVEVDGDYIKILGRKSELINIGGEKVFPAEVENVIQLMSGVEEVAVVGEKNVITGQMVKAVVKLNTNETVSGFRKRLREFCKDKLPVYKIPQKVVLTTEKMHTDRFKKNKKVFM</sequence>
<dbReference type="CDD" id="cd04433">
    <property type="entry name" value="AFD_class_I"/>
    <property type="match status" value="1"/>
</dbReference>
<proteinExistence type="inferred from homology"/>
<dbReference type="Gene3D" id="3.30.300.30">
    <property type="match status" value="1"/>
</dbReference>
<dbReference type="AlphaFoldDB" id="A0A1S9TJ73"/>
<evidence type="ECO:0000256" key="1">
    <source>
        <dbReference type="ARBA" id="ARBA00006432"/>
    </source>
</evidence>
<dbReference type="GO" id="GO:0031956">
    <property type="term" value="F:medium-chain fatty acid-CoA ligase activity"/>
    <property type="evidence" value="ECO:0007669"/>
    <property type="project" value="TreeGrafter"/>
</dbReference>
<dbReference type="InterPro" id="IPR045851">
    <property type="entry name" value="AMP-bd_C_sf"/>
</dbReference>
<dbReference type="InterPro" id="IPR025110">
    <property type="entry name" value="AMP-bd_C"/>
</dbReference>
<dbReference type="SUPFAM" id="SSF56801">
    <property type="entry name" value="Acetyl-CoA synthetase-like"/>
    <property type="match status" value="1"/>
</dbReference>
<dbReference type="Proteomes" id="UP000190906">
    <property type="component" value="Unassembled WGS sequence"/>
</dbReference>
<dbReference type="PROSITE" id="PS00455">
    <property type="entry name" value="AMP_BINDING"/>
    <property type="match status" value="1"/>
</dbReference>
<dbReference type="EMBL" id="MUAJ01000033">
    <property type="protein sequence ID" value="OOR10023.1"/>
    <property type="molecule type" value="Genomic_DNA"/>
</dbReference>
<evidence type="ECO:0000313" key="6">
    <source>
        <dbReference type="Proteomes" id="UP000190906"/>
    </source>
</evidence>
<feature type="domain" description="AMP-binding enzyme C-terminal" evidence="4">
    <location>
        <begin position="366"/>
        <end position="440"/>
    </location>
</feature>
<feature type="domain" description="AMP-dependent synthetase/ligase" evidence="3">
    <location>
        <begin position="14"/>
        <end position="282"/>
    </location>
</feature>
<dbReference type="RefSeq" id="WP_078205336.1">
    <property type="nucleotide sequence ID" value="NZ_MUAJ01000033.1"/>
</dbReference>
<keyword evidence="2" id="KW-0436">Ligase</keyword>
<comment type="similarity">
    <text evidence="1">Belongs to the ATP-dependent AMP-binding enzyme family.</text>
</comment>
<dbReference type="Pfam" id="PF00501">
    <property type="entry name" value="AMP-binding"/>
    <property type="match status" value="1"/>
</dbReference>
<reference evidence="5 6" key="1">
    <citation type="submission" date="2017-01" db="EMBL/GenBank/DDBJ databases">
        <title>Bacillus cereus isolates.</title>
        <authorList>
            <person name="Beno S.M."/>
        </authorList>
    </citation>
    <scope>NUCLEOTIDE SEQUENCE [LARGE SCALE GENOMIC DNA]</scope>
    <source>
        <strain evidence="5 6">FSL H8-0485</strain>
    </source>
</reference>
<dbReference type="InterPro" id="IPR000873">
    <property type="entry name" value="AMP-dep_synth/lig_dom"/>
</dbReference>
<evidence type="ECO:0000256" key="2">
    <source>
        <dbReference type="ARBA" id="ARBA00022598"/>
    </source>
</evidence>
<protein>
    <submittedName>
        <fullName evidence="5">AMP-dependent synthetase</fullName>
    </submittedName>
</protein>
<organism evidence="5 6">
    <name type="scientific">Bacillus cereus</name>
    <dbReference type="NCBI Taxonomy" id="1396"/>
    <lineage>
        <taxon>Bacteria</taxon>
        <taxon>Bacillati</taxon>
        <taxon>Bacillota</taxon>
        <taxon>Bacilli</taxon>
        <taxon>Bacillales</taxon>
        <taxon>Bacillaceae</taxon>
        <taxon>Bacillus</taxon>
        <taxon>Bacillus cereus group</taxon>
    </lineage>
</organism>
<dbReference type="PANTHER" id="PTHR43201">
    <property type="entry name" value="ACYL-COA SYNTHETASE"/>
    <property type="match status" value="1"/>
</dbReference>
<dbReference type="PANTHER" id="PTHR43201:SF5">
    <property type="entry name" value="MEDIUM-CHAIN ACYL-COA LIGASE ACSF2, MITOCHONDRIAL"/>
    <property type="match status" value="1"/>
</dbReference>
<dbReference type="GO" id="GO:0006631">
    <property type="term" value="P:fatty acid metabolic process"/>
    <property type="evidence" value="ECO:0007669"/>
    <property type="project" value="TreeGrafter"/>
</dbReference>
<evidence type="ECO:0000313" key="5">
    <source>
        <dbReference type="EMBL" id="OOR10023.1"/>
    </source>
</evidence>
<evidence type="ECO:0000259" key="4">
    <source>
        <dbReference type="Pfam" id="PF13193"/>
    </source>
</evidence>
<accession>A0A1S9TJ73</accession>
<dbReference type="Pfam" id="PF13193">
    <property type="entry name" value="AMP-binding_C"/>
    <property type="match status" value="1"/>
</dbReference>
<dbReference type="InterPro" id="IPR042099">
    <property type="entry name" value="ANL_N_sf"/>
</dbReference>